<evidence type="ECO:0000313" key="2">
    <source>
        <dbReference type="Proteomes" id="UP000218775"/>
    </source>
</evidence>
<gene>
    <name evidence="1" type="ORF">COB21_02570</name>
</gene>
<organism evidence="1 2">
    <name type="scientific">Aerophobetes bacterium</name>
    <dbReference type="NCBI Taxonomy" id="2030807"/>
    <lineage>
        <taxon>Bacteria</taxon>
        <taxon>Candidatus Aerophobota</taxon>
    </lineage>
</organism>
<reference evidence="2" key="1">
    <citation type="submission" date="2017-08" db="EMBL/GenBank/DDBJ databases">
        <title>A dynamic microbial community with high functional redundancy inhabits the cold, oxic subseafloor aquifer.</title>
        <authorList>
            <person name="Tully B.J."/>
            <person name="Wheat C.G."/>
            <person name="Glazer B.T."/>
            <person name="Huber J.A."/>
        </authorList>
    </citation>
    <scope>NUCLEOTIDE SEQUENCE [LARGE SCALE GENOMIC DNA]</scope>
</reference>
<dbReference type="Proteomes" id="UP000218775">
    <property type="component" value="Unassembled WGS sequence"/>
</dbReference>
<name>A0A2A4X5I0_UNCAE</name>
<evidence type="ECO:0000313" key="1">
    <source>
        <dbReference type="EMBL" id="PCI77774.1"/>
    </source>
</evidence>
<protein>
    <recommendedName>
        <fullName evidence="3">Carbohydrate-binding domain-containing protein</fullName>
    </recommendedName>
</protein>
<proteinExistence type="predicted"/>
<comment type="caution">
    <text evidence="1">The sequence shown here is derived from an EMBL/GenBank/DDBJ whole genome shotgun (WGS) entry which is preliminary data.</text>
</comment>
<evidence type="ECO:0008006" key="3">
    <source>
        <dbReference type="Google" id="ProtNLM"/>
    </source>
</evidence>
<accession>A0A2A4X5I0</accession>
<dbReference type="EMBL" id="NVUK01000013">
    <property type="protein sequence ID" value="PCI77774.1"/>
    <property type="molecule type" value="Genomic_DNA"/>
</dbReference>
<dbReference type="CDD" id="cd00241">
    <property type="entry name" value="DOMON_like"/>
    <property type="match status" value="1"/>
</dbReference>
<dbReference type="AlphaFoldDB" id="A0A2A4X5I0"/>
<sequence length="211" mass="24871">MKWNQDTSIAPLDCFAFDFVKKRSKAAAPLKAEKAQVLPSMDVFEKEKDFAKLWWSVSSDGIRVLIDVDKPLEKVFFPHQERGDSVELFIDTRDNKNSKVVTQYCHHFVILPEEKEEKSVFEVTRFHVYHTREFVDTSLSELKKEIKKKRYKLSLFLPKQMLFGFDLENYTRIGFTYRINGFNKEPQHFVLSGEKYNIAAHPHLWGSFLIK</sequence>